<dbReference type="InterPro" id="IPR036866">
    <property type="entry name" value="RibonucZ/Hydroxyglut_hydro"/>
</dbReference>
<evidence type="ECO:0008006" key="3">
    <source>
        <dbReference type="Google" id="ProtNLM"/>
    </source>
</evidence>
<dbReference type="STRING" id="796925.A0A137NPK6"/>
<dbReference type="OMA" id="LEITACY"/>
<accession>A0A137NPK6</accession>
<dbReference type="GO" id="GO:0016180">
    <property type="term" value="P:snRNA processing"/>
    <property type="evidence" value="ECO:0007669"/>
    <property type="project" value="TreeGrafter"/>
</dbReference>
<gene>
    <name evidence="1" type="ORF">CONCODRAFT_33058</name>
</gene>
<protein>
    <recommendedName>
        <fullName evidence="3">Metallo-beta-lactamase domain-containing protein</fullName>
    </recommendedName>
</protein>
<dbReference type="GO" id="GO:0004521">
    <property type="term" value="F:RNA endonuclease activity"/>
    <property type="evidence" value="ECO:0007669"/>
    <property type="project" value="TreeGrafter"/>
</dbReference>
<proteinExistence type="predicted"/>
<dbReference type="GO" id="GO:0005634">
    <property type="term" value="C:nucleus"/>
    <property type="evidence" value="ECO:0007669"/>
    <property type="project" value="TreeGrafter"/>
</dbReference>
<reference evidence="1 2" key="1">
    <citation type="journal article" date="2015" name="Genome Biol. Evol.">
        <title>Phylogenomic analyses indicate that early fungi evolved digesting cell walls of algal ancestors of land plants.</title>
        <authorList>
            <person name="Chang Y."/>
            <person name="Wang S."/>
            <person name="Sekimoto S."/>
            <person name="Aerts A.L."/>
            <person name="Choi C."/>
            <person name="Clum A."/>
            <person name="LaButti K.M."/>
            <person name="Lindquist E.A."/>
            <person name="Yee Ngan C."/>
            <person name="Ohm R.A."/>
            <person name="Salamov A.A."/>
            <person name="Grigoriev I.V."/>
            <person name="Spatafora J.W."/>
            <person name="Berbee M.L."/>
        </authorList>
    </citation>
    <scope>NUCLEOTIDE SEQUENCE [LARGE SCALE GENOMIC DNA]</scope>
    <source>
        <strain evidence="1 2">NRRL 28638</strain>
    </source>
</reference>
<name>A0A137NPK6_CONC2</name>
<dbReference type="EMBL" id="KQ965284">
    <property type="protein sequence ID" value="KXN64675.1"/>
    <property type="molecule type" value="Genomic_DNA"/>
</dbReference>
<evidence type="ECO:0000313" key="2">
    <source>
        <dbReference type="Proteomes" id="UP000070444"/>
    </source>
</evidence>
<evidence type="ECO:0000313" key="1">
    <source>
        <dbReference type="EMBL" id="KXN64675.1"/>
    </source>
</evidence>
<dbReference type="Proteomes" id="UP000070444">
    <property type="component" value="Unassembled WGS sequence"/>
</dbReference>
<dbReference type="SUPFAM" id="SSF56281">
    <property type="entry name" value="Metallo-hydrolase/oxidoreductase"/>
    <property type="match status" value="1"/>
</dbReference>
<keyword evidence="2" id="KW-1185">Reference proteome</keyword>
<sequence>LEFTAYYANHILGAAIFYIKYRNNSVIYTGDYNITLDFHLESALIPHLQLDVLITKSTYRNKIKSSNSIRNLDFLNKIHECIDKGGKVLVASWSLT</sequence>
<feature type="non-terminal residue" evidence="1">
    <location>
        <position position="96"/>
    </location>
</feature>
<organism evidence="1 2">
    <name type="scientific">Conidiobolus coronatus (strain ATCC 28846 / CBS 209.66 / NRRL 28638)</name>
    <name type="common">Delacroixia coronata</name>
    <dbReference type="NCBI Taxonomy" id="796925"/>
    <lineage>
        <taxon>Eukaryota</taxon>
        <taxon>Fungi</taxon>
        <taxon>Fungi incertae sedis</taxon>
        <taxon>Zoopagomycota</taxon>
        <taxon>Entomophthoromycotina</taxon>
        <taxon>Entomophthoromycetes</taxon>
        <taxon>Entomophthorales</taxon>
        <taxon>Ancylistaceae</taxon>
        <taxon>Conidiobolus</taxon>
    </lineage>
</organism>
<dbReference type="InterPro" id="IPR050698">
    <property type="entry name" value="MBL"/>
</dbReference>
<dbReference type="Gene3D" id="3.60.15.10">
    <property type="entry name" value="Ribonuclease Z/Hydroxyacylglutathione hydrolase-like"/>
    <property type="match status" value="1"/>
</dbReference>
<dbReference type="Gene3D" id="3.40.50.10890">
    <property type="match status" value="1"/>
</dbReference>
<dbReference type="PANTHER" id="PTHR11203">
    <property type="entry name" value="CLEAVAGE AND POLYADENYLATION SPECIFICITY FACTOR FAMILY MEMBER"/>
    <property type="match status" value="1"/>
</dbReference>
<dbReference type="AlphaFoldDB" id="A0A137NPK6"/>
<feature type="non-terminal residue" evidence="1">
    <location>
        <position position="1"/>
    </location>
</feature>
<dbReference type="PANTHER" id="PTHR11203:SF37">
    <property type="entry name" value="INTEGRATOR COMPLEX SUBUNIT 11"/>
    <property type="match status" value="1"/>
</dbReference>
<dbReference type="OrthoDB" id="10249535at2759"/>